<reference evidence="3" key="1">
    <citation type="submission" date="2018-04" db="EMBL/GenBank/DDBJ databases">
        <title>Virome characterization of sows with stillbirths cases.</title>
        <authorList>
            <person name="Tochetto C."/>
            <person name="Lima D.A."/>
            <person name="Varela A.P.M."/>
            <person name="Loiko M.R."/>
            <person name="Paim W.P."/>
            <person name="Scheffer C.M."/>
            <person name="Cerva C."/>
            <person name="Cibulski S.P."/>
            <person name="Herpich J.I."/>
            <person name="Mayer F.Q."/>
            <person name="Roehe P.M."/>
        </authorList>
    </citation>
    <scope>NUCLEOTIDE SEQUENCE</scope>
    <source>
        <strain evidence="3">RS/7</strain>
    </source>
</reference>
<evidence type="ECO:0000256" key="1">
    <source>
        <dbReference type="SAM" id="MobiDB-lite"/>
    </source>
</evidence>
<accession>A0A385FPP4</accession>
<sequence>MPEYWEEAWLSSATWIHESHCKCGNWRNHLWTLCALDDADLAAAADITERGVGDGDVDMGDVGDGLPGDVGG</sequence>
<feature type="region of interest" description="Disordered" evidence="1">
    <location>
        <begin position="52"/>
        <end position="72"/>
    </location>
</feature>
<feature type="compositionally biased region" description="Gly residues" evidence="1">
    <location>
        <begin position="62"/>
        <end position="72"/>
    </location>
</feature>
<dbReference type="Pfam" id="PF02957">
    <property type="entry name" value="TT_ORF2-like"/>
    <property type="match status" value="1"/>
</dbReference>
<evidence type="ECO:0000259" key="2">
    <source>
        <dbReference type="Pfam" id="PF02957"/>
    </source>
</evidence>
<organism evidence="3">
    <name type="scientific">Torque teno sus virus 1b</name>
    <dbReference type="NCBI Taxonomy" id="687387"/>
    <lineage>
        <taxon>Viruses</taxon>
        <taxon>Monodnaviria</taxon>
        <taxon>Shotokuvirae</taxon>
        <taxon>Commensaviricota</taxon>
        <taxon>Cardeaviricetes</taxon>
        <taxon>Sanitavirales</taxon>
        <taxon>Anelloviridae</taxon>
        <taxon>Iotatorquevirus</taxon>
        <taxon>Iotatorquevirus suida1a</taxon>
    </lineage>
</organism>
<evidence type="ECO:0000313" key="3">
    <source>
        <dbReference type="EMBL" id="AXV43492.1"/>
    </source>
</evidence>
<protein>
    <submittedName>
        <fullName evidence="3">ORF2</fullName>
    </submittedName>
</protein>
<dbReference type="InterPro" id="IPR004118">
    <property type="entry name" value="HEV_TT_vir_Orf2/Gyrovir_Vp2_N"/>
</dbReference>
<name>A0A385FPP4_9VIRU</name>
<feature type="domain" description="Hepatitis TT virus Orf2/Gyrovirus Vp2 N-terminal" evidence="2">
    <location>
        <begin position="4"/>
        <end position="38"/>
    </location>
</feature>
<proteinExistence type="predicted"/>
<dbReference type="EMBL" id="MH170068">
    <property type="protein sequence ID" value="AXV43492.1"/>
    <property type="molecule type" value="Genomic_DNA"/>
</dbReference>